<evidence type="ECO:0000313" key="3">
    <source>
        <dbReference type="EMBL" id="CFX17764.1"/>
    </source>
</evidence>
<evidence type="ECO:0000256" key="1">
    <source>
        <dbReference type="SAM" id="Coils"/>
    </source>
</evidence>
<dbReference type="OrthoDB" id="9788304at2"/>
<dbReference type="Pfam" id="PF12773">
    <property type="entry name" value="DZR"/>
    <property type="match status" value="1"/>
</dbReference>
<feature type="domain" description="DZANK-type" evidence="2">
    <location>
        <begin position="108"/>
        <end position="152"/>
    </location>
</feature>
<dbReference type="STRING" id="690567.723"/>
<proteinExistence type="predicted"/>
<dbReference type="EMBL" id="CGIH01000009">
    <property type="protein sequence ID" value="CFX17764.1"/>
    <property type="molecule type" value="Genomic_DNA"/>
</dbReference>
<name>A0A0E4C7Y8_9FIRM</name>
<sequence>MADLFSGLGNFGNLMKGLSSFMPQDDPDVKLMTAQSDVSDLQRQETELYAQIGKQALAKDSGQYPELERKLRLVQENLIEAQTRMKNAQAEKDAMEAARRAGDDARTCPSCGTINPDGTKFCQDCGAKLGAVKCRKCGAALASGTRFCGECGAKQEE</sequence>
<protein>
    <submittedName>
        <fullName evidence="3">Double zinc ribbon</fullName>
    </submittedName>
</protein>
<dbReference type="Proteomes" id="UP000045545">
    <property type="component" value="Unassembled WGS sequence"/>
</dbReference>
<dbReference type="AlphaFoldDB" id="A0A0E4C7Y8"/>
<accession>A0A0E4C7Y8</accession>
<evidence type="ECO:0000313" key="4">
    <source>
        <dbReference type="Proteomes" id="UP000045545"/>
    </source>
</evidence>
<organism evidence="3 4">
    <name type="scientific">Syntrophomonas zehnderi OL-4</name>
    <dbReference type="NCBI Taxonomy" id="690567"/>
    <lineage>
        <taxon>Bacteria</taxon>
        <taxon>Bacillati</taxon>
        <taxon>Bacillota</taxon>
        <taxon>Clostridia</taxon>
        <taxon>Eubacteriales</taxon>
        <taxon>Syntrophomonadaceae</taxon>
        <taxon>Syntrophomonas</taxon>
    </lineage>
</organism>
<reference evidence="3 4" key="1">
    <citation type="submission" date="2015-03" db="EMBL/GenBank/DDBJ databases">
        <authorList>
            <person name="Murphy D."/>
        </authorList>
    </citation>
    <scope>NUCLEOTIDE SEQUENCE [LARGE SCALE GENOMIC DNA]</scope>
    <source>
        <strain evidence="3 4">OL-4</strain>
    </source>
</reference>
<keyword evidence="4" id="KW-1185">Reference proteome</keyword>
<gene>
    <name evidence="3" type="ORF">723</name>
</gene>
<feature type="coiled-coil region" evidence="1">
    <location>
        <begin position="64"/>
        <end position="98"/>
    </location>
</feature>
<dbReference type="RefSeq" id="WP_052729576.1">
    <property type="nucleotide sequence ID" value="NZ_CGIH01000009.1"/>
</dbReference>
<evidence type="ECO:0000259" key="2">
    <source>
        <dbReference type="Pfam" id="PF12773"/>
    </source>
</evidence>
<keyword evidence="1" id="KW-0175">Coiled coil</keyword>
<dbReference type="InterPro" id="IPR025874">
    <property type="entry name" value="DZR"/>
</dbReference>